<feature type="region of interest" description="Disordered" evidence="1">
    <location>
        <begin position="38"/>
        <end position="77"/>
    </location>
</feature>
<evidence type="ECO:0000313" key="4">
    <source>
        <dbReference type="Proteomes" id="UP001244341"/>
    </source>
</evidence>
<keyword evidence="4" id="KW-1185">Reference proteome</keyword>
<accession>A0ABY8UK32</accession>
<feature type="transmembrane region" description="Helical" evidence="2">
    <location>
        <begin position="86"/>
        <end position="111"/>
    </location>
</feature>
<dbReference type="EMBL" id="CP126219">
    <property type="protein sequence ID" value="WIA20657.1"/>
    <property type="molecule type" value="Genomic_DNA"/>
</dbReference>
<organism evidence="3 4">
    <name type="scientific">Tetradesmus obliquus</name>
    <name type="common">Green alga</name>
    <name type="synonym">Acutodesmus obliquus</name>
    <dbReference type="NCBI Taxonomy" id="3088"/>
    <lineage>
        <taxon>Eukaryota</taxon>
        <taxon>Viridiplantae</taxon>
        <taxon>Chlorophyta</taxon>
        <taxon>core chlorophytes</taxon>
        <taxon>Chlorophyceae</taxon>
        <taxon>CS clade</taxon>
        <taxon>Sphaeropleales</taxon>
        <taxon>Scenedesmaceae</taxon>
        <taxon>Tetradesmus</taxon>
    </lineage>
</organism>
<keyword evidence="2" id="KW-0812">Transmembrane</keyword>
<gene>
    <name evidence="3" type="ORF">OEZ85_005033</name>
</gene>
<proteinExistence type="predicted"/>
<feature type="compositionally biased region" description="Polar residues" evidence="1">
    <location>
        <begin position="65"/>
        <end position="74"/>
    </location>
</feature>
<dbReference type="Proteomes" id="UP001244341">
    <property type="component" value="Chromosome 12b"/>
</dbReference>
<keyword evidence="2" id="KW-1133">Transmembrane helix</keyword>
<evidence type="ECO:0000256" key="2">
    <source>
        <dbReference type="SAM" id="Phobius"/>
    </source>
</evidence>
<evidence type="ECO:0000256" key="1">
    <source>
        <dbReference type="SAM" id="MobiDB-lite"/>
    </source>
</evidence>
<name>A0ABY8UK32_TETOB</name>
<sequence length="116" mass="12337">MHYNAAGVLYISECLVPCSTQKGSCSDRPQAGSTGALCKRKMETNQGNRKLNAPKHLQLPPAKIRSSNQTGHHSNSSRRKEVLLQLLLKGGALLGVLGAVALVGAGVYVFARKAIK</sequence>
<protein>
    <submittedName>
        <fullName evidence="3">Uncharacterized protein</fullName>
    </submittedName>
</protein>
<evidence type="ECO:0000313" key="3">
    <source>
        <dbReference type="EMBL" id="WIA20657.1"/>
    </source>
</evidence>
<keyword evidence="2" id="KW-0472">Membrane</keyword>
<reference evidence="3 4" key="1">
    <citation type="submission" date="2023-05" db="EMBL/GenBank/DDBJ databases">
        <title>A 100% complete, gapless, phased diploid assembly of the Scenedesmus obliquus UTEX 3031 genome.</title>
        <authorList>
            <person name="Biondi T.C."/>
            <person name="Hanschen E.R."/>
            <person name="Kwon T."/>
            <person name="Eng W."/>
            <person name="Kruse C.P.S."/>
            <person name="Koehler S.I."/>
            <person name="Kunde Y."/>
            <person name="Gleasner C.D."/>
            <person name="You Mak K.T."/>
            <person name="Polle J."/>
            <person name="Hovde B.T."/>
            <person name="Starkenburg S.R."/>
        </authorList>
    </citation>
    <scope>NUCLEOTIDE SEQUENCE [LARGE SCALE GENOMIC DNA]</scope>
    <source>
        <strain evidence="3 4">DOE0152z</strain>
    </source>
</reference>